<comment type="caution">
    <text evidence="9">The sequence shown here is derived from an EMBL/GenBank/DDBJ whole genome shotgun (WGS) entry which is preliminary data.</text>
</comment>
<dbReference type="PANTHER" id="PTHR43289">
    <property type="entry name" value="MITOGEN-ACTIVATED PROTEIN KINASE KINASE KINASE 20-RELATED"/>
    <property type="match status" value="1"/>
</dbReference>
<evidence type="ECO:0000259" key="8">
    <source>
        <dbReference type="PROSITE" id="PS50011"/>
    </source>
</evidence>
<dbReference type="CDD" id="cd14014">
    <property type="entry name" value="STKc_PknB_like"/>
    <property type="match status" value="1"/>
</dbReference>
<organism evidence="9 10">
    <name type="scientific">Aquipuribacter hungaricus</name>
    <dbReference type="NCBI Taxonomy" id="545624"/>
    <lineage>
        <taxon>Bacteria</taxon>
        <taxon>Bacillati</taxon>
        <taxon>Actinomycetota</taxon>
        <taxon>Actinomycetes</taxon>
        <taxon>Micrococcales</taxon>
        <taxon>Intrasporangiaceae</taxon>
        <taxon>Aquipuribacter</taxon>
    </lineage>
</organism>
<feature type="region of interest" description="Disordered" evidence="7">
    <location>
        <begin position="214"/>
        <end position="243"/>
    </location>
</feature>
<name>A0ABV7WJU1_9MICO</name>
<dbReference type="PROSITE" id="PS00108">
    <property type="entry name" value="PROTEIN_KINASE_ST"/>
    <property type="match status" value="1"/>
</dbReference>
<keyword evidence="2" id="KW-0723">Serine/threonine-protein kinase</keyword>
<dbReference type="InterPro" id="IPR000719">
    <property type="entry name" value="Prot_kinase_dom"/>
</dbReference>
<dbReference type="EMBL" id="JBHRWW010000012">
    <property type="protein sequence ID" value="MFC3689659.1"/>
    <property type="molecule type" value="Genomic_DNA"/>
</dbReference>
<dbReference type="PROSITE" id="PS50011">
    <property type="entry name" value="PROTEIN_KINASE_DOM"/>
    <property type="match status" value="1"/>
</dbReference>
<evidence type="ECO:0000256" key="4">
    <source>
        <dbReference type="ARBA" id="ARBA00022741"/>
    </source>
</evidence>
<gene>
    <name evidence="9" type="ORF">ACFOLH_15025</name>
</gene>
<keyword evidence="6" id="KW-0067">ATP-binding</keyword>
<dbReference type="EC" id="2.7.11.1" evidence="1"/>
<reference evidence="10" key="1">
    <citation type="journal article" date="2019" name="Int. J. Syst. Evol. Microbiol.">
        <title>The Global Catalogue of Microorganisms (GCM) 10K type strain sequencing project: providing services to taxonomists for standard genome sequencing and annotation.</title>
        <authorList>
            <consortium name="The Broad Institute Genomics Platform"/>
            <consortium name="The Broad Institute Genome Sequencing Center for Infectious Disease"/>
            <person name="Wu L."/>
            <person name="Ma J."/>
        </authorList>
    </citation>
    <scope>NUCLEOTIDE SEQUENCE [LARGE SCALE GENOMIC DNA]</scope>
    <source>
        <strain evidence="10">NCAIM B.02333</strain>
    </source>
</reference>
<dbReference type="InterPro" id="IPR011009">
    <property type="entry name" value="Kinase-like_dom_sf"/>
</dbReference>
<dbReference type="SMART" id="SM00220">
    <property type="entry name" value="S_TKc"/>
    <property type="match status" value="1"/>
</dbReference>
<evidence type="ECO:0000313" key="10">
    <source>
        <dbReference type="Proteomes" id="UP001595685"/>
    </source>
</evidence>
<feature type="region of interest" description="Disordered" evidence="7">
    <location>
        <begin position="278"/>
        <end position="318"/>
    </location>
</feature>
<dbReference type="Gene3D" id="1.10.510.10">
    <property type="entry name" value="Transferase(Phosphotransferase) domain 1"/>
    <property type="match status" value="1"/>
</dbReference>
<evidence type="ECO:0000256" key="6">
    <source>
        <dbReference type="ARBA" id="ARBA00022840"/>
    </source>
</evidence>
<evidence type="ECO:0000256" key="7">
    <source>
        <dbReference type="SAM" id="MobiDB-lite"/>
    </source>
</evidence>
<dbReference type="PANTHER" id="PTHR43289:SF6">
    <property type="entry name" value="SERINE_THREONINE-PROTEIN KINASE NEKL-3"/>
    <property type="match status" value="1"/>
</dbReference>
<dbReference type="GO" id="GO:0016301">
    <property type="term" value="F:kinase activity"/>
    <property type="evidence" value="ECO:0007669"/>
    <property type="project" value="UniProtKB-KW"/>
</dbReference>
<protein>
    <recommendedName>
        <fullName evidence="1">non-specific serine/threonine protein kinase</fullName>
        <ecNumber evidence="1">2.7.11.1</ecNumber>
    </recommendedName>
</protein>
<dbReference type="Gene3D" id="3.30.200.20">
    <property type="entry name" value="Phosphorylase Kinase, domain 1"/>
    <property type="match status" value="1"/>
</dbReference>
<evidence type="ECO:0000313" key="9">
    <source>
        <dbReference type="EMBL" id="MFC3689659.1"/>
    </source>
</evidence>
<dbReference type="InterPro" id="IPR008271">
    <property type="entry name" value="Ser/Thr_kinase_AS"/>
</dbReference>
<evidence type="ECO:0000256" key="2">
    <source>
        <dbReference type="ARBA" id="ARBA00022527"/>
    </source>
</evidence>
<proteinExistence type="predicted"/>
<keyword evidence="3" id="KW-0808">Transferase</keyword>
<evidence type="ECO:0000256" key="5">
    <source>
        <dbReference type="ARBA" id="ARBA00022777"/>
    </source>
</evidence>
<keyword evidence="4" id="KW-0547">Nucleotide-binding</keyword>
<dbReference type="Proteomes" id="UP001595685">
    <property type="component" value="Unassembled WGS sequence"/>
</dbReference>
<sequence>MTGRVLAGRYRLLEQVAVGAMGEVWRAHDDRLDRDVAVKVLRPELADDPGFVERFRTEALHAASVRHPHVAAVHDYGEDELVLTGGAATAYLVMDLLDGRPLNVVLAEQGPLAEERVARLLAQVADALAAAHRSGLVHRDVKPANLVVSREHPERVTVTDFGIARAADAVPVTRTGLVMGTAEYLSPEQARGGRATTASDVYSLGVVAQELLSGRPPFSGPSPAEVARAQVQDPPPDLPATVSPAMRSTVARCLDKDPAARPGADALAERLRAVAAGTAGPVWDVPGADPDAGTGGSTASSAAAAAAEGGRAPLAAAR</sequence>
<accession>A0ABV7WJU1</accession>
<evidence type="ECO:0000256" key="1">
    <source>
        <dbReference type="ARBA" id="ARBA00012513"/>
    </source>
</evidence>
<feature type="domain" description="Protein kinase" evidence="8">
    <location>
        <begin position="10"/>
        <end position="274"/>
    </location>
</feature>
<dbReference type="RefSeq" id="WP_376985648.1">
    <property type="nucleotide sequence ID" value="NZ_JBHRWW010000012.1"/>
</dbReference>
<keyword evidence="5 9" id="KW-0418">Kinase</keyword>
<feature type="non-terminal residue" evidence="9">
    <location>
        <position position="318"/>
    </location>
</feature>
<dbReference type="Pfam" id="PF00069">
    <property type="entry name" value="Pkinase"/>
    <property type="match status" value="1"/>
</dbReference>
<evidence type="ECO:0000256" key="3">
    <source>
        <dbReference type="ARBA" id="ARBA00022679"/>
    </source>
</evidence>
<feature type="compositionally biased region" description="Low complexity" evidence="7">
    <location>
        <begin position="297"/>
        <end position="318"/>
    </location>
</feature>
<dbReference type="SUPFAM" id="SSF56112">
    <property type="entry name" value="Protein kinase-like (PK-like)"/>
    <property type="match status" value="1"/>
</dbReference>
<keyword evidence="10" id="KW-1185">Reference proteome</keyword>